<dbReference type="GO" id="GO:0005829">
    <property type="term" value="C:cytosol"/>
    <property type="evidence" value="ECO:0007669"/>
    <property type="project" value="TreeGrafter"/>
</dbReference>
<sequence length="267" mass="29292">MTPKRVVIVYKEKIGESMKYLAVDSSTKALSVALIEDTAVVAENTLLPQQQHGVLLVPAVAQLLEQMNWKTSDLEGLLVGVGPGSYTGLRIGVTFAKTWANSKKLPIASVSSLALIAAASLPLGENVSVLPVMDARRLSAYTAIYKWDTEEKLVSVVADSHVDWREWLPTVSEHLGEQVVLVGTGIEEFVEAFQEIYPDKTVEVITDWAAWPHAGRAVLCPRELVAEPTLLAPNYAHATLAEREWAEKNNTTIASEKDNEAFIEHFT</sequence>
<name>A0A6I2GW26_9LACT</name>
<dbReference type="Pfam" id="PF00814">
    <property type="entry name" value="TsaD"/>
    <property type="match status" value="1"/>
</dbReference>
<keyword evidence="2" id="KW-0808">Transferase</keyword>
<dbReference type="InterPro" id="IPR043129">
    <property type="entry name" value="ATPase_NBD"/>
</dbReference>
<dbReference type="Gene3D" id="3.30.420.40">
    <property type="match status" value="2"/>
</dbReference>
<evidence type="ECO:0000259" key="1">
    <source>
        <dbReference type="Pfam" id="PF00814"/>
    </source>
</evidence>
<dbReference type="Proteomes" id="UP000430975">
    <property type="component" value="Unassembled WGS sequence"/>
</dbReference>
<dbReference type="GO" id="GO:0016740">
    <property type="term" value="F:transferase activity"/>
    <property type="evidence" value="ECO:0007669"/>
    <property type="project" value="UniProtKB-KW"/>
</dbReference>
<dbReference type="PANTHER" id="PTHR11735">
    <property type="entry name" value="TRNA N6-ADENOSINE THREONYLCARBAMOYLTRANSFERASE"/>
    <property type="match status" value="1"/>
</dbReference>
<comment type="caution">
    <text evidence="2">The sequence shown here is derived from an EMBL/GenBank/DDBJ whole genome shotgun (WGS) entry which is preliminary data.</text>
</comment>
<keyword evidence="3" id="KW-1185">Reference proteome</keyword>
<dbReference type="EMBL" id="WJQS01000001">
    <property type="protein sequence ID" value="MRI84543.1"/>
    <property type="molecule type" value="Genomic_DNA"/>
</dbReference>
<dbReference type="NCBIfam" id="TIGR03725">
    <property type="entry name" value="T6A_YeaZ"/>
    <property type="match status" value="1"/>
</dbReference>
<dbReference type="GO" id="GO:0002949">
    <property type="term" value="P:tRNA threonylcarbamoyladenosine modification"/>
    <property type="evidence" value="ECO:0007669"/>
    <property type="project" value="InterPro"/>
</dbReference>
<dbReference type="InterPro" id="IPR022496">
    <property type="entry name" value="T6A_TsaB"/>
</dbReference>
<accession>A0A6I2GW26</accession>
<dbReference type="PANTHER" id="PTHR11735:SF11">
    <property type="entry name" value="TRNA THREONYLCARBAMOYLADENOSINE BIOSYNTHESIS PROTEIN TSAB"/>
    <property type="match status" value="1"/>
</dbReference>
<evidence type="ECO:0000313" key="3">
    <source>
        <dbReference type="Proteomes" id="UP000430975"/>
    </source>
</evidence>
<reference evidence="2 3" key="1">
    <citation type="submission" date="2019-11" db="EMBL/GenBank/DDBJ databases">
        <title>Characterisation of Fundicoccus ignavus gen. nov. sp. nov., a novel genus of the family Aerococcaceae isolated from bulk tank milk.</title>
        <authorList>
            <person name="Siebert A."/>
            <person name="Huptas C."/>
            <person name="Wenning M."/>
            <person name="Scherer S."/>
            <person name="Doll E.V."/>
        </authorList>
    </citation>
    <scope>NUCLEOTIDE SEQUENCE [LARGE SCALE GENOMIC DNA]</scope>
    <source>
        <strain evidence="2 3">WS4759</strain>
    </source>
</reference>
<gene>
    <name evidence="2" type="primary">tsaB</name>
    <name evidence="2" type="ORF">GIY09_01350</name>
</gene>
<dbReference type="SUPFAM" id="SSF53067">
    <property type="entry name" value="Actin-like ATPase domain"/>
    <property type="match status" value="2"/>
</dbReference>
<organism evidence="2 3">
    <name type="scientific">Fundicoccus ignavus</name>
    <dbReference type="NCBI Taxonomy" id="2664442"/>
    <lineage>
        <taxon>Bacteria</taxon>
        <taxon>Bacillati</taxon>
        <taxon>Bacillota</taxon>
        <taxon>Bacilli</taxon>
        <taxon>Lactobacillales</taxon>
        <taxon>Aerococcaceae</taxon>
        <taxon>Fundicoccus</taxon>
    </lineage>
</organism>
<dbReference type="CDD" id="cd24032">
    <property type="entry name" value="ASKHA_NBD_TsaB"/>
    <property type="match status" value="1"/>
</dbReference>
<dbReference type="InterPro" id="IPR000905">
    <property type="entry name" value="Gcp-like_dom"/>
</dbReference>
<protein>
    <submittedName>
        <fullName evidence="2">tRNA (Adenosine(37)-N6)-threonylcarbamoyltransferase complex dimerization subunit type 1 TsaB</fullName>
    </submittedName>
</protein>
<proteinExistence type="predicted"/>
<evidence type="ECO:0000313" key="2">
    <source>
        <dbReference type="EMBL" id="MRI84543.1"/>
    </source>
</evidence>
<feature type="domain" description="Gcp-like" evidence="1">
    <location>
        <begin position="49"/>
        <end position="220"/>
    </location>
</feature>
<dbReference type="AlphaFoldDB" id="A0A6I2GW26"/>